<accession>A0A9W5ASC1</accession>
<evidence type="ECO:0000313" key="10">
    <source>
        <dbReference type="EMBL" id="CUU81539.1"/>
    </source>
</evidence>
<dbReference type="EMBL" id="FAVC01000002">
    <property type="protein sequence ID" value="CUU81539.1"/>
    <property type="molecule type" value="Genomic_DNA"/>
</dbReference>
<evidence type="ECO:0000256" key="5">
    <source>
        <dbReference type="ARBA" id="ARBA00022679"/>
    </source>
</evidence>
<evidence type="ECO:0000313" key="11">
    <source>
        <dbReference type="Proteomes" id="UP000052245"/>
    </source>
</evidence>
<dbReference type="GO" id="GO:0004124">
    <property type="term" value="F:cysteine synthase activity"/>
    <property type="evidence" value="ECO:0007669"/>
    <property type="project" value="UniProtKB-EC"/>
</dbReference>
<evidence type="ECO:0000259" key="9">
    <source>
        <dbReference type="Pfam" id="PF00291"/>
    </source>
</evidence>
<comment type="caution">
    <text evidence="10">The sequence shown here is derived from an EMBL/GenBank/DDBJ whole genome shotgun (WGS) entry which is preliminary data.</text>
</comment>
<evidence type="ECO:0000256" key="8">
    <source>
        <dbReference type="ARBA" id="ARBA00047931"/>
    </source>
</evidence>
<comment type="similarity">
    <text evidence="2">Belongs to the cysteine synthase/cystathionine beta-synthase family.</text>
</comment>
<dbReference type="InterPro" id="IPR001926">
    <property type="entry name" value="TrpB-like_PALP"/>
</dbReference>
<dbReference type="EC" id="2.5.1.47" evidence="3"/>
<feature type="domain" description="Tryptophan synthase beta chain-like PALP" evidence="9">
    <location>
        <begin position="1"/>
        <end position="212"/>
    </location>
</feature>
<keyword evidence="5 10" id="KW-0808">Transferase</keyword>
<keyword evidence="6" id="KW-0663">Pyridoxal phosphate</keyword>
<dbReference type="RefSeq" id="WP_277934149.1">
    <property type="nucleotide sequence ID" value="NZ_FAUY01000001.1"/>
</dbReference>
<dbReference type="PANTHER" id="PTHR10314">
    <property type="entry name" value="CYSTATHIONINE BETA-SYNTHASE"/>
    <property type="match status" value="1"/>
</dbReference>
<dbReference type="InterPro" id="IPR050214">
    <property type="entry name" value="Cys_Synth/Cystath_Beta-Synth"/>
</dbReference>
<proteinExistence type="inferred from homology"/>
<dbReference type="InterPro" id="IPR036052">
    <property type="entry name" value="TrpB-like_PALP_sf"/>
</dbReference>
<dbReference type="Proteomes" id="UP000052245">
    <property type="component" value="Unassembled WGS sequence"/>
</dbReference>
<evidence type="ECO:0000256" key="3">
    <source>
        <dbReference type="ARBA" id="ARBA00012681"/>
    </source>
</evidence>
<evidence type="ECO:0000256" key="7">
    <source>
        <dbReference type="ARBA" id="ARBA00023192"/>
    </source>
</evidence>
<dbReference type="FunFam" id="3.40.50.1100:FF:000006">
    <property type="entry name" value="Cysteine synthase"/>
    <property type="match status" value="1"/>
</dbReference>
<comment type="cofactor">
    <cofactor evidence="1">
        <name>pyridoxal 5'-phosphate</name>
        <dbReference type="ChEBI" id="CHEBI:597326"/>
    </cofactor>
</comment>
<comment type="catalytic activity">
    <reaction evidence="8">
        <text>O-acetyl-L-serine + hydrogen sulfide = L-cysteine + acetate</text>
        <dbReference type="Rhea" id="RHEA:14829"/>
        <dbReference type="ChEBI" id="CHEBI:29919"/>
        <dbReference type="ChEBI" id="CHEBI:30089"/>
        <dbReference type="ChEBI" id="CHEBI:35235"/>
        <dbReference type="ChEBI" id="CHEBI:58340"/>
        <dbReference type="EC" id="2.5.1.47"/>
    </reaction>
</comment>
<dbReference type="Gene3D" id="3.40.50.1100">
    <property type="match status" value="2"/>
</dbReference>
<evidence type="ECO:0000256" key="4">
    <source>
        <dbReference type="ARBA" id="ARBA00022605"/>
    </source>
</evidence>
<dbReference type="SUPFAM" id="SSF53686">
    <property type="entry name" value="Tryptophan synthase beta subunit-like PLP-dependent enzymes"/>
    <property type="match status" value="1"/>
</dbReference>
<sequence>MACNSYNINVILCIPDNFSKEKINTLKYYGAEICLADHTKGNDCHIQLAKEILSTSSKFIHLNQFENLSNPNIHFNTTGVEILEKINSNIDYFVSVIGSGGTIMGIGKRLKQANLKTKIVAVQPKGCDILNGFFIPHKIQATAIGILPKFIDKSIIDSVEDITFEEAEELKRYLAKKESLFVGISSGANIAVAIRISKLLNNSQNIVTIAPDSGRSYL</sequence>
<protein>
    <recommendedName>
        <fullName evidence="3">cysteine synthase</fullName>
        <ecNumber evidence="3">2.5.1.47</ecNumber>
    </recommendedName>
</protein>
<evidence type="ECO:0000256" key="2">
    <source>
        <dbReference type="ARBA" id="ARBA00007103"/>
    </source>
</evidence>
<dbReference type="AlphaFoldDB" id="A0A9W5ASC1"/>
<dbReference type="CDD" id="cd01561">
    <property type="entry name" value="CBS_like"/>
    <property type="match status" value="1"/>
</dbReference>
<keyword evidence="4" id="KW-0028">Amino-acid biosynthesis</keyword>
<evidence type="ECO:0000256" key="1">
    <source>
        <dbReference type="ARBA" id="ARBA00001933"/>
    </source>
</evidence>
<name>A0A9W5ASC1_CAMHY</name>
<organism evidence="10 11">
    <name type="scientific">Campylobacter hyointestinalis subsp. hyointestinalis</name>
    <dbReference type="NCBI Taxonomy" id="91352"/>
    <lineage>
        <taxon>Bacteria</taxon>
        <taxon>Pseudomonadati</taxon>
        <taxon>Campylobacterota</taxon>
        <taxon>Epsilonproteobacteria</taxon>
        <taxon>Campylobacterales</taxon>
        <taxon>Campylobacteraceae</taxon>
        <taxon>Campylobacter</taxon>
    </lineage>
</organism>
<keyword evidence="7" id="KW-0198">Cysteine biosynthesis</keyword>
<gene>
    <name evidence="10" type="primary">cysK_2</name>
    <name evidence="10" type="ORF">ERS739223_00896</name>
</gene>
<reference evidence="10 11" key="1">
    <citation type="submission" date="2015-11" db="EMBL/GenBank/DDBJ databases">
        <authorList>
            <consortium name="Pathogen Informatics"/>
        </authorList>
    </citation>
    <scope>NUCLEOTIDE SEQUENCE [LARGE SCALE GENOMIC DNA]</scope>
    <source>
        <strain evidence="10 11">007A-0283</strain>
    </source>
</reference>
<dbReference type="Pfam" id="PF00291">
    <property type="entry name" value="PALP"/>
    <property type="match status" value="1"/>
</dbReference>
<evidence type="ECO:0000256" key="6">
    <source>
        <dbReference type="ARBA" id="ARBA00022898"/>
    </source>
</evidence>